<dbReference type="EMBL" id="AJ843209">
    <property type="protein sequence ID" value="CAH58724.1"/>
    <property type="molecule type" value="Genomic_DNA"/>
</dbReference>
<sequence length="50" mass="5427">MFPWHPFSRSYGVNLPSSLTAILPMVLGFSPHLPVSVCGTGTNILHRGFS</sequence>
<protein>
    <submittedName>
        <fullName evidence="1">Uncharacterized protein</fullName>
    </submittedName>
</protein>
<accession>Q5ZFQ7</accession>
<organism evidence="1">
    <name type="scientific">Clostridium sp. RKD</name>
    <dbReference type="NCBI Taxonomy" id="295236"/>
    <lineage>
        <taxon>Bacteria</taxon>
        <taxon>Bacillati</taxon>
        <taxon>Bacillota</taxon>
        <taxon>Clostridia</taxon>
        <taxon>Eubacteriales</taxon>
        <taxon>Clostridiaceae</taxon>
        <taxon>Clostridium</taxon>
    </lineage>
</organism>
<dbReference type="AlphaFoldDB" id="Q5ZFQ7"/>
<name>Q5ZFQ7_9CLOT</name>
<proteinExistence type="predicted"/>
<reference evidence="1" key="1">
    <citation type="submission" date="2004-09" db="EMBL/GenBank/DDBJ databases">
        <title>Molecular and biochemical characterisation of an indigenous isolate of a neurotoxigenic Clostridium sp.</title>
        <authorList>
            <person name="Dixit A."/>
        </authorList>
    </citation>
    <scope>NUCLEOTIDE SEQUENCE</scope>
    <source>
        <strain evidence="1">RKD</strain>
    </source>
</reference>
<evidence type="ECO:0000313" key="1">
    <source>
        <dbReference type="EMBL" id="CAH58724.1"/>
    </source>
</evidence>